<gene>
    <name evidence="1" type="ORF">MEDL_723</name>
</gene>
<dbReference type="AlphaFoldDB" id="A0A8S3PNV1"/>
<dbReference type="PANTHER" id="PTHR33395:SF22">
    <property type="entry name" value="REVERSE TRANSCRIPTASE DOMAIN-CONTAINING PROTEIN"/>
    <property type="match status" value="1"/>
</dbReference>
<protein>
    <submittedName>
        <fullName evidence="1">Uncharacterized protein</fullName>
    </submittedName>
</protein>
<dbReference type="EMBL" id="CAJPWZ010000068">
    <property type="protein sequence ID" value="CAG2185103.1"/>
    <property type="molecule type" value="Genomic_DNA"/>
</dbReference>
<proteinExistence type="predicted"/>
<dbReference type="OrthoDB" id="6143061at2759"/>
<accession>A0A8S3PNV1</accession>
<dbReference type="PANTHER" id="PTHR33395">
    <property type="entry name" value="TRANSCRIPTASE, PUTATIVE-RELATED-RELATED"/>
    <property type="match status" value="1"/>
</dbReference>
<keyword evidence="2" id="KW-1185">Reference proteome</keyword>
<evidence type="ECO:0000313" key="1">
    <source>
        <dbReference type="EMBL" id="CAG2185103.1"/>
    </source>
</evidence>
<sequence length="221" mass="24333">MKPNGNLTTSDKEKATVLNDFFTSVFTAENPNNIPNIEERNFESSLDHFVINQDTVEKYLLLLNGSKSMGPDNIHPLIVKKTSYSCREGNIKEVELSVKNGASLECRDPIISEVKCLTHIKKSLTAAKQGNIKKVELSVKNGASLECRLDPSDDKTCHQAFEDDESIPNDTKAEIKEEFIQKREHVIIITTLVDVAEGDGGTNTAVISAGTEPLDATDLEN</sequence>
<reference evidence="1" key="1">
    <citation type="submission" date="2021-03" db="EMBL/GenBank/DDBJ databases">
        <authorList>
            <person name="Bekaert M."/>
        </authorList>
    </citation>
    <scope>NUCLEOTIDE SEQUENCE</scope>
</reference>
<evidence type="ECO:0000313" key="2">
    <source>
        <dbReference type="Proteomes" id="UP000683360"/>
    </source>
</evidence>
<comment type="caution">
    <text evidence="1">The sequence shown here is derived from an EMBL/GenBank/DDBJ whole genome shotgun (WGS) entry which is preliminary data.</text>
</comment>
<name>A0A8S3PNV1_MYTED</name>
<organism evidence="1 2">
    <name type="scientific">Mytilus edulis</name>
    <name type="common">Blue mussel</name>
    <dbReference type="NCBI Taxonomy" id="6550"/>
    <lineage>
        <taxon>Eukaryota</taxon>
        <taxon>Metazoa</taxon>
        <taxon>Spiralia</taxon>
        <taxon>Lophotrochozoa</taxon>
        <taxon>Mollusca</taxon>
        <taxon>Bivalvia</taxon>
        <taxon>Autobranchia</taxon>
        <taxon>Pteriomorphia</taxon>
        <taxon>Mytilida</taxon>
        <taxon>Mytiloidea</taxon>
        <taxon>Mytilidae</taxon>
        <taxon>Mytilinae</taxon>
        <taxon>Mytilus</taxon>
    </lineage>
</organism>
<dbReference type="Proteomes" id="UP000683360">
    <property type="component" value="Unassembled WGS sequence"/>
</dbReference>